<evidence type="ECO:0000256" key="1">
    <source>
        <dbReference type="SAM" id="MobiDB-lite"/>
    </source>
</evidence>
<keyword evidence="2" id="KW-0472">Membrane</keyword>
<proteinExistence type="predicted"/>
<protein>
    <recommendedName>
        <fullName evidence="5">DUF1648 domain-containing protein</fullName>
    </recommendedName>
</protein>
<keyword evidence="2" id="KW-1133">Transmembrane helix</keyword>
<keyword evidence="2" id="KW-0812">Transmembrane</keyword>
<feature type="transmembrane region" description="Helical" evidence="2">
    <location>
        <begin position="207"/>
        <end position="230"/>
    </location>
</feature>
<feature type="transmembrane region" description="Helical" evidence="2">
    <location>
        <begin position="77"/>
        <end position="103"/>
    </location>
</feature>
<feature type="compositionally biased region" description="Low complexity" evidence="1">
    <location>
        <begin position="13"/>
        <end position="26"/>
    </location>
</feature>
<evidence type="ECO:0008006" key="5">
    <source>
        <dbReference type="Google" id="ProtNLM"/>
    </source>
</evidence>
<sequence>MTFRNPGRGDIPAGAGRTGSAAGRSGVPVRGRRTALTVAAVWGTLVCAALIAAPLALRDRLPDPLATHWKSAGPDSAMSFGAGLAPSLVVWGVAWVFLLVSAAHGEVLNRRGGRAGWWGFLVGGSVFALGVSGSILLANLDVADWRQAAMPGWAVPAVLGTAAVTGALAGYLGRGEPDRPVEPGDAPAMRLRPGQRAVWAGRATNRWLLWLSAAMLLAGAVSGAFLVLGAPVGETVWAAMLPLLPLAVIVSLISDVRVRVGPDGLRVGFGPLSWPAFRVPTGKIAWATAERRSPIEVGGWGLRGLPGTGRLAVMVRGGECLVVRRAGGGELVVSVDDADRAAALLNAYAAEEAAA</sequence>
<feature type="transmembrane region" description="Helical" evidence="2">
    <location>
        <begin position="150"/>
        <end position="172"/>
    </location>
</feature>
<evidence type="ECO:0000256" key="2">
    <source>
        <dbReference type="SAM" id="Phobius"/>
    </source>
</evidence>
<feature type="transmembrane region" description="Helical" evidence="2">
    <location>
        <begin position="34"/>
        <end position="57"/>
    </location>
</feature>
<reference evidence="3 4" key="1">
    <citation type="submission" date="2020-07" db="EMBL/GenBank/DDBJ databases">
        <title>Sequencing the genomes of 1000 actinobacteria strains.</title>
        <authorList>
            <person name="Klenk H.-P."/>
        </authorList>
    </citation>
    <scope>NUCLEOTIDE SEQUENCE [LARGE SCALE GENOMIC DNA]</scope>
    <source>
        <strain evidence="3 4">DSM 45763</strain>
    </source>
</reference>
<accession>A0A852UTS4</accession>
<feature type="transmembrane region" description="Helical" evidence="2">
    <location>
        <begin position="236"/>
        <end position="256"/>
    </location>
</feature>
<gene>
    <name evidence="3" type="ORF">HDA43_001045</name>
</gene>
<dbReference type="EMBL" id="JACCCO010000001">
    <property type="protein sequence ID" value="NYF38886.1"/>
    <property type="molecule type" value="Genomic_DNA"/>
</dbReference>
<name>A0A852UTS4_9ACTN</name>
<dbReference type="Proteomes" id="UP000576393">
    <property type="component" value="Unassembled WGS sequence"/>
</dbReference>
<evidence type="ECO:0000313" key="4">
    <source>
        <dbReference type="Proteomes" id="UP000576393"/>
    </source>
</evidence>
<feature type="region of interest" description="Disordered" evidence="1">
    <location>
        <begin position="1"/>
        <end position="27"/>
    </location>
</feature>
<dbReference type="RefSeq" id="WP_179818576.1">
    <property type="nucleotide sequence ID" value="NZ_JACCCO010000001.1"/>
</dbReference>
<feature type="transmembrane region" description="Helical" evidence="2">
    <location>
        <begin position="115"/>
        <end position="138"/>
    </location>
</feature>
<organism evidence="3 4">
    <name type="scientific">Streptosporangium sandarakinum</name>
    <dbReference type="NCBI Taxonomy" id="1260955"/>
    <lineage>
        <taxon>Bacteria</taxon>
        <taxon>Bacillati</taxon>
        <taxon>Actinomycetota</taxon>
        <taxon>Actinomycetes</taxon>
        <taxon>Streptosporangiales</taxon>
        <taxon>Streptosporangiaceae</taxon>
        <taxon>Streptosporangium</taxon>
    </lineage>
</organism>
<keyword evidence="4" id="KW-1185">Reference proteome</keyword>
<dbReference type="AlphaFoldDB" id="A0A852UTS4"/>
<evidence type="ECO:0000313" key="3">
    <source>
        <dbReference type="EMBL" id="NYF38886.1"/>
    </source>
</evidence>
<comment type="caution">
    <text evidence="3">The sequence shown here is derived from an EMBL/GenBank/DDBJ whole genome shotgun (WGS) entry which is preliminary data.</text>
</comment>